<sequence>MTQVCIGLGANLGDAQATLRQALATLAADPDIHDLQASALYRSRAWGREDQPDFINACACFSSTLAPLVLLDRLQALELAHGRQRLPGGHWGPRTLDLDILLYGQQVIDHARLQVPHPWMTQRAFVLVPLAALGAQRQIPGHTTVADALAALDTSEVQPIGG</sequence>
<dbReference type="InterPro" id="IPR000550">
    <property type="entry name" value="Hppk"/>
</dbReference>
<reference evidence="14 15" key="1">
    <citation type="submission" date="2015-05" db="EMBL/GenBank/DDBJ databases">
        <title>Genome sequencing and analysis of members of genus Stenotrophomonas.</title>
        <authorList>
            <person name="Patil P.P."/>
            <person name="Midha S."/>
            <person name="Patil P.B."/>
        </authorList>
    </citation>
    <scope>NUCLEOTIDE SEQUENCE [LARGE SCALE GENOMIC DNA]</scope>
    <source>
        <strain evidence="14 15">DSM 24757</strain>
    </source>
</reference>
<comment type="function">
    <text evidence="10">Catalyzes the transfer of pyrophosphate from adenosine triphosphate (ATP) to 6-hydroxymethyl-7,8-dihydropterin, an enzymatic step in folate biosynthesis pathway.</text>
</comment>
<evidence type="ECO:0000256" key="3">
    <source>
        <dbReference type="ARBA" id="ARBA00013253"/>
    </source>
</evidence>
<protein>
    <recommendedName>
        <fullName evidence="4">2-amino-4-hydroxy-6-hydroxymethyldihydropteridine pyrophosphokinase</fullName>
        <ecNumber evidence="3">2.7.6.3</ecNumber>
    </recommendedName>
    <alternativeName>
        <fullName evidence="11">6-hydroxymethyl-7,8-dihydropterin pyrophosphokinase</fullName>
    </alternativeName>
    <alternativeName>
        <fullName evidence="12">7,8-dihydro-6-hydroxymethylpterin-pyrophosphokinase</fullName>
    </alternativeName>
</protein>
<evidence type="ECO:0000256" key="2">
    <source>
        <dbReference type="ARBA" id="ARBA00005810"/>
    </source>
</evidence>
<dbReference type="UniPathway" id="UPA00077">
    <property type="reaction ID" value="UER00155"/>
</dbReference>
<evidence type="ECO:0000256" key="7">
    <source>
        <dbReference type="ARBA" id="ARBA00022777"/>
    </source>
</evidence>
<evidence type="ECO:0000313" key="15">
    <source>
        <dbReference type="Proteomes" id="UP000050956"/>
    </source>
</evidence>
<name>A0A0R0DCB5_9GAMM</name>
<dbReference type="EMBL" id="LDJM01000039">
    <property type="protein sequence ID" value="KRG74664.1"/>
    <property type="molecule type" value="Genomic_DNA"/>
</dbReference>
<dbReference type="Gene3D" id="3.30.70.560">
    <property type="entry name" value="7,8-Dihydro-6-hydroxymethylpterin-pyrophosphokinase HPPK"/>
    <property type="match status" value="1"/>
</dbReference>
<comment type="similarity">
    <text evidence="2">Belongs to the HPPK family.</text>
</comment>
<keyword evidence="15" id="KW-1185">Reference proteome</keyword>
<evidence type="ECO:0000256" key="6">
    <source>
        <dbReference type="ARBA" id="ARBA00022741"/>
    </source>
</evidence>
<keyword evidence="5" id="KW-0808">Transferase</keyword>
<dbReference type="RefSeq" id="WP_057638847.1">
    <property type="nucleotide sequence ID" value="NZ_LDJM01000039.1"/>
</dbReference>
<evidence type="ECO:0000256" key="8">
    <source>
        <dbReference type="ARBA" id="ARBA00022840"/>
    </source>
</evidence>
<evidence type="ECO:0000256" key="9">
    <source>
        <dbReference type="ARBA" id="ARBA00022909"/>
    </source>
</evidence>
<dbReference type="PANTHER" id="PTHR43071:SF1">
    <property type="entry name" value="2-AMINO-4-HYDROXY-6-HYDROXYMETHYLDIHYDROPTERIDINE PYROPHOSPHOKINASE"/>
    <property type="match status" value="1"/>
</dbReference>
<evidence type="ECO:0000313" key="14">
    <source>
        <dbReference type="EMBL" id="KRG74664.1"/>
    </source>
</evidence>
<accession>A0A0R0DCB5</accession>
<organism evidence="14 15">
    <name type="scientific">Stenotrophomonas ginsengisoli</name>
    <dbReference type="NCBI Taxonomy" id="336566"/>
    <lineage>
        <taxon>Bacteria</taxon>
        <taxon>Pseudomonadati</taxon>
        <taxon>Pseudomonadota</taxon>
        <taxon>Gammaproteobacteria</taxon>
        <taxon>Lysobacterales</taxon>
        <taxon>Lysobacteraceae</taxon>
        <taxon>Stenotrophomonas</taxon>
    </lineage>
</organism>
<keyword evidence="9" id="KW-0289">Folate biosynthesis</keyword>
<dbReference type="SUPFAM" id="SSF55083">
    <property type="entry name" value="6-hydroxymethyl-7,8-dihydropterin pyrophosphokinase, HPPK"/>
    <property type="match status" value="1"/>
</dbReference>
<dbReference type="InterPro" id="IPR035907">
    <property type="entry name" value="Hppk_sf"/>
</dbReference>
<comment type="pathway">
    <text evidence="1">Cofactor biosynthesis; tetrahydrofolate biosynthesis; 2-amino-4-hydroxy-6-hydroxymethyl-7,8-dihydropteridine diphosphate from 7,8-dihydroneopterin triphosphate: step 4/4.</text>
</comment>
<dbReference type="GO" id="GO:0005524">
    <property type="term" value="F:ATP binding"/>
    <property type="evidence" value="ECO:0007669"/>
    <property type="project" value="UniProtKB-KW"/>
</dbReference>
<comment type="caution">
    <text evidence="14">The sequence shown here is derived from an EMBL/GenBank/DDBJ whole genome shotgun (WGS) entry which is preliminary data.</text>
</comment>
<feature type="domain" description="7,8-dihydro-6-hydroxymethylpterin-pyrophosphokinase" evidence="13">
    <location>
        <begin position="90"/>
        <end position="101"/>
    </location>
</feature>
<dbReference type="EC" id="2.7.6.3" evidence="3"/>
<dbReference type="GO" id="GO:0003848">
    <property type="term" value="F:2-amino-4-hydroxy-6-hydroxymethyldihydropteridine diphosphokinase activity"/>
    <property type="evidence" value="ECO:0007669"/>
    <property type="project" value="UniProtKB-EC"/>
</dbReference>
<dbReference type="PROSITE" id="PS00794">
    <property type="entry name" value="HPPK"/>
    <property type="match status" value="1"/>
</dbReference>
<dbReference type="GO" id="GO:0016301">
    <property type="term" value="F:kinase activity"/>
    <property type="evidence" value="ECO:0007669"/>
    <property type="project" value="UniProtKB-KW"/>
</dbReference>
<evidence type="ECO:0000256" key="10">
    <source>
        <dbReference type="ARBA" id="ARBA00029409"/>
    </source>
</evidence>
<dbReference type="PANTHER" id="PTHR43071">
    <property type="entry name" value="2-AMINO-4-HYDROXY-6-HYDROXYMETHYLDIHYDROPTERIDINE PYROPHOSPHOKINASE"/>
    <property type="match status" value="1"/>
</dbReference>
<evidence type="ECO:0000256" key="5">
    <source>
        <dbReference type="ARBA" id="ARBA00022679"/>
    </source>
</evidence>
<proteinExistence type="inferred from homology"/>
<dbReference type="Proteomes" id="UP000050956">
    <property type="component" value="Unassembled WGS sequence"/>
</dbReference>
<dbReference type="GO" id="GO:0046654">
    <property type="term" value="P:tetrahydrofolate biosynthetic process"/>
    <property type="evidence" value="ECO:0007669"/>
    <property type="project" value="UniProtKB-UniPathway"/>
</dbReference>
<dbReference type="PATRIC" id="fig|336566.3.peg.2204"/>
<evidence type="ECO:0000256" key="4">
    <source>
        <dbReference type="ARBA" id="ARBA00016218"/>
    </source>
</evidence>
<dbReference type="NCBIfam" id="TIGR01498">
    <property type="entry name" value="folK"/>
    <property type="match status" value="1"/>
</dbReference>
<keyword evidence="7 14" id="KW-0418">Kinase</keyword>
<keyword evidence="8" id="KW-0067">ATP-binding</keyword>
<dbReference type="CDD" id="cd00483">
    <property type="entry name" value="HPPK"/>
    <property type="match status" value="1"/>
</dbReference>
<gene>
    <name evidence="14" type="ORF">ABB30_13500</name>
</gene>
<dbReference type="GO" id="GO:0046656">
    <property type="term" value="P:folic acid biosynthetic process"/>
    <property type="evidence" value="ECO:0007669"/>
    <property type="project" value="UniProtKB-KW"/>
</dbReference>
<evidence type="ECO:0000256" key="1">
    <source>
        <dbReference type="ARBA" id="ARBA00005051"/>
    </source>
</evidence>
<keyword evidence="6" id="KW-0547">Nucleotide-binding</keyword>
<dbReference type="Pfam" id="PF01288">
    <property type="entry name" value="HPPK"/>
    <property type="match status" value="1"/>
</dbReference>
<evidence type="ECO:0000256" key="11">
    <source>
        <dbReference type="ARBA" id="ARBA00029766"/>
    </source>
</evidence>
<evidence type="ECO:0000259" key="13">
    <source>
        <dbReference type="PROSITE" id="PS00794"/>
    </source>
</evidence>
<dbReference type="STRING" id="336566.ABB30_13500"/>
<evidence type="ECO:0000256" key="12">
    <source>
        <dbReference type="ARBA" id="ARBA00033413"/>
    </source>
</evidence>
<dbReference type="OrthoDB" id="9808041at2"/>
<dbReference type="AlphaFoldDB" id="A0A0R0DCB5"/>